<keyword evidence="3" id="KW-0067">ATP-binding</keyword>
<dbReference type="PANTHER" id="PTHR47972">
    <property type="entry name" value="KINESIN-LIKE PROTEIN KLP-3"/>
    <property type="match status" value="1"/>
</dbReference>
<evidence type="ECO:0000256" key="1">
    <source>
        <dbReference type="ARBA" id="ARBA00010899"/>
    </source>
</evidence>
<feature type="region of interest" description="Disordered" evidence="5">
    <location>
        <begin position="871"/>
        <end position="930"/>
    </location>
</feature>
<dbReference type="FunFam" id="3.40.850.10:FF:000178">
    <property type="entry name" value="Kinesin-related protein3"/>
    <property type="match status" value="1"/>
</dbReference>
<name>A0ABD3D3M8_9LAMI</name>
<dbReference type="GO" id="GO:0005524">
    <property type="term" value="F:ATP binding"/>
    <property type="evidence" value="ECO:0007669"/>
    <property type="project" value="UniProtKB-UniRule"/>
</dbReference>
<dbReference type="AlphaFoldDB" id="A0ABD3D3M8"/>
<sequence length="930" mass="103503">MDPEPDVHVTENGESEARNGSISGKFEAFDCLAGGNNFADVIQAKRGHFGDVPVSKITELMKLDNLESASTHSLFSVVNRILEESIEKKNGDVTMRVASVLKLVIQEIEQRVSKQVNNMKKQSNLYRSREDRYHTKIRALETLATGTGEEYEVYGCHEPPSASEGEFLTEDVKSVINAEKIKIEEETKLEKQDLVKLRKEKDICESQLLSLNEELALAKKSFEQNMFQLEAKAGETKEKLQKKILELEFLLTDSSKKVKELEDFTESKFLRWKKKEQGYKHFIDSQFGSIQELRSASDSIKQEVSKMKKTYAEEFYQFGFNLNGLVDAAQNYHSVLEENRKLYNEVQDLKGNIRVYCRIRPFLSGQSGKQTTIQYIGENGELVVINPSKPGKDSHRLFKFNKVFSPAATQEDVFLDTQPLIRSVLDGYNVCIFAYGQTGSGKTYTMTGPNATSVVDWGVNYRALNDLFNISQTRHSSITYEICVQMVEIYNEQVRDLLRNGTFQKRWIWNSSQPNGLAVPDASLHPVNSTTDVLELMNIGLMNRAVGATALNERSSRSHSILTVHVRGVDLETNAVLRGCLHLVDLAGSERVDRSEATGDRLREAQHINKSLSALGDVIFALAQKSAHVPYRNSKLTQVLQSSLGGQAKTLMFVQLNPDVESYSETVSTLKFAERVSGVELGAARSNKEGRGVRDLMEQVASLKDAVVKKDEEIERLRSHKTNGNSSLSMPANGSASPKRHSLGGVRPSQRLSGGKSASQKAASELDNSSDCSDKHSEAGSQQSMDDFKHHKEFFRQSRLVVGSEKFREDLHLKLDVAGKSVNEDVDLLGLGDADSEERLSDISDGVLSMGTETDGSINSIVEYTLFPETTKPPVEMTEKRNVPVQLPRPPKQSQAGSSRPSLSKSSSKPPSAKKPVASSSALKPPKKWQ</sequence>
<feature type="region of interest" description="Disordered" evidence="5">
    <location>
        <begin position="1"/>
        <end position="20"/>
    </location>
</feature>
<keyword evidence="2 3" id="KW-0505">Motor protein</keyword>
<feature type="binding site" evidence="3">
    <location>
        <begin position="436"/>
        <end position="443"/>
    </location>
    <ligand>
        <name>ATP</name>
        <dbReference type="ChEBI" id="CHEBI:30616"/>
    </ligand>
</feature>
<evidence type="ECO:0000256" key="3">
    <source>
        <dbReference type="PROSITE-ProRule" id="PRU00283"/>
    </source>
</evidence>
<feature type="coiled-coil region" evidence="4">
    <location>
        <begin position="194"/>
        <end position="239"/>
    </location>
</feature>
<protein>
    <recommendedName>
        <fullName evidence="6">Kinesin motor domain-containing protein</fullName>
    </recommendedName>
</protein>
<comment type="caution">
    <text evidence="7">The sequence shown here is derived from an EMBL/GenBank/DDBJ whole genome shotgun (WGS) entry which is preliminary data.</text>
</comment>
<dbReference type="SMART" id="SM00129">
    <property type="entry name" value="KISc"/>
    <property type="match status" value="1"/>
</dbReference>
<evidence type="ECO:0000313" key="8">
    <source>
        <dbReference type="Proteomes" id="UP001632038"/>
    </source>
</evidence>
<keyword evidence="4" id="KW-0175">Coiled coil</keyword>
<dbReference type="EMBL" id="JAVIJP010000027">
    <property type="protein sequence ID" value="KAL3635560.1"/>
    <property type="molecule type" value="Genomic_DNA"/>
</dbReference>
<dbReference type="InterPro" id="IPR001752">
    <property type="entry name" value="Kinesin_motor_dom"/>
</dbReference>
<evidence type="ECO:0000256" key="5">
    <source>
        <dbReference type="SAM" id="MobiDB-lite"/>
    </source>
</evidence>
<dbReference type="InterPro" id="IPR036961">
    <property type="entry name" value="Kinesin_motor_dom_sf"/>
</dbReference>
<keyword evidence="8" id="KW-1185">Reference proteome</keyword>
<dbReference type="PROSITE" id="PS50067">
    <property type="entry name" value="KINESIN_MOTOR_2"/>
    <property type="match status" value="1"/>
</dbReference>
<dbReference type="InterPro" id="IPR027417">
    <property type="entry name" value="P-loop_NTPase"/>
</dbReference>
<feature type="domain" description="Kinesin motor" evidence="6">
    <location>
        <begin position="352"/>
        <end position="679"/>
    </location>
</feature>
<gene>
    <name evidence="7" type="ORF">CASFOL_020107</name>
</gene>
<dbReference type="FunFam" id="3.40.850.10:FF:000111">
    <property type="entry name" value="p-loop nucleoside triphosphate hydrolase superfamily protein with CH (Calponin Homology) domain"/>
    <property type="match status" value="1"/>
</dbReference>
<dbReference type="PRINTS" id="PR00380">
    <property type="entry name" value="KINESINHEAVY"/>
</dbReference>
<evidence type="ECO:0000256" key="2">
    <source>
        <dbReference type="ARBA" id="ARBA00023175"/>
    </source>
</evidence>
<comment type="similarity">
    <text evidence="1">Belongs to the TRAFAC class myosin-kinesin ATPase superfamily. Kinesin family. KIN-14 subfamily.</text>
</comment>
<dbReference type="InterPro" id="IPR027640">
    <property type="entry name" value="Kinesin-like_fam"/>
</dbReference>
<feature type="compositionally biased region" description="Low complexity" evidence="5">
    <location>
        <begin position="753"/>
        <end position="763"/>
    </location>
</feature>
<feature type="coiled-coil region" evidence="4">
    <location>
        <begin position="290"/>
        <end position="352"/>
    </location>
</feature>
<evidence type="ECO:0000313" key="7">
    <source>
        <dbReference type="EMBL" id="KAL3635560.1"/>
    </source>
</evidence>
<dbReference type="GO" id="GO:0003774">
    <property type="term" value="F:cytoskeletal motor activity"/>
    <property type="evidence" value="ECO:0007669"/>
    <property type="project" value="UniProtKB-UniRule"/>
</dbReference>
<reference evidence="8" key="1">
    <citation type="journal article" date="2024" name="IScience">
        <title>Strigolactones Initiate the Formation of Haustorium-like Structures in Castilleja.</title>
        <authorList>
            <person name="Buerger M."/>
            <person name="Peterson D."/>
            <person name="Chory J."/>
        </authorList>
    </citation>
    <scope>NUCLEOTIDE SEQUENCE [LARGE SCALE GENOMIC DNA]</scope>
</reference>
<dbReference type="Proteomes" id="UP001632038">
    <property type="component" value="Unassembled WGS sequence"/>
</dbReference>
<feature type="compositionally biased region" description="Low complexity" evidence="5">
    <location>
        <begin position="898"/>
        <end position="924"/>
    </location>
</feature>
<feature type="region of interest" description="Disordered" evidence="5">
    <location>
        <begin position="717"/>
        <end position="784"/>
    </location>
</feature>
<accession>A0ABD3D3M8</accession>
<feature type="compositionally biased region" description="Polar residues" evidence="5">
    <location>
        <begin position="722"/>
        <end position="736"/>
    </location>
</feature>
<organism evidence="7 8">
    <name type="scientific">Castilleja foliolosa</name>
    <dbReference type="NCBI Taxonomy" id="1961234"/>
    <lineage>
        <taxon>Eukaryota</taxon>
        <taxon>Viridiplantae</taxon>
        <taxon>Streptophyta</taxon>
        <taxon>Embryophyta</taxon>
        <taxon>Tracheophyta</taxon>
        <taxon>Spermatophyta</taxon>
        <taxon>Magnoliopsida</taxon>
        <taxon>eudicotyledons</taxon>
        <taxon>Gunneridae</taxon>
        <taxon>Pentapetalae</taxon>
        <taxon>asterids</taxon>
        <taxon>lamiids</taxon>
        <taxon>Lamiales</taxon>
        <taxon>Orobanchaceae</taxon>
        <taxon>Pedicularideae</taxon>
        <taxon>Castillejinae</taxon>
        <taxon>Castilleja</taxon>
    </lineage>
</organism>
<dbReference type="Pfam" id="PF00225">
    <property type="entry name" value="Kinesin"/>
    <property type="match status" value="1"/>
</dbReference>
<keyword evidence="3" id="KW-0547">Nucleotide-binding</keyword>
<proteinExistence type="inferred from homology"/>
<dbReference type="PANTHER" id="PTHR47972:SF14">
    <property type="entry name" value="KINESIN-LIKE PROTEIN KIN-14J"/>
    <property type="match status" value="1"/>
</dbReference>
<evidence type="ECO:0000256" key="4">
    <source>
        <dbReference type="SAM" id="Coils"/>
    </source>
</evidence>
<feature type="compositionally biased region" description="Basic and acidic residues" evidence="5">
    <location>
        <begin position="1"/>
        <end position="17"/>
    </location>
</feature>
<dbReference type="Gene3D" id="3.40.850.10">
    <property type="entry name" value="Kinesin motor domain"/>
    <property type="match status" value="1"/>
</dbReference>
<dbReference type="SUPFAM" id="SSF52540">
    <property type="entry name" value="P-loop containing nucleoside triphosphate hydrolases"/>
    <property type="match status" value="1"/>
</dbReference>
<evidence type="ECO:0000259" key="6">
    <source>
        <dbReference type="PROSITE" id="PS50067"/>
    </source>
</evidence>